<organism evidence="1 2">
    <name type="scientific">Tunturiibacter gelidiferens</name>
    <dbReference type="NCBI Taxonomy" id="3069689"/>
    <lineage>
        <taxon>Bacteria</taxon>
        <taxon>Pseudomonadati</taxon>
        <taxon>Acidobacteriota</taxon>
        <taxon>Terriglobia</taxon>
        <taxon>Terriglobales</taxon>
        <taxon>Acidobacteriaceae</taxon>
        <taxon>Tunturiibacter</taxon>
    </lineage>
</organism>
<keyword evidence="2" id="KW-1185">Reference proteome</keyword>
<reference evidence="1 2" key="1">
    <citation type="submission" date="2020-08" db="EMBL/GenBank/DDBJ databases">
        <title>Genomic Encyclopedia of Type Strains, Phase IV (KMG-V): Genome sequencing to study the core and pangenomes of soil and plant-associated prokaryotes.</title>
        <authorList>
            <person name="Whitman W."/>
        </authorList>
    </citation>
    <scope>NUCLEOTIDE SEQUENCE [LARGE SCALE GENOMIC DNA]</scope>
    <source>
        <strain evidence="1 2">X5P2</strain>
    </source>
</reference>
<dbReference type="Proteomes" id="UP000535182">
    <property type="component" value="Unassembled WGS sequence"/>
</dbReference>
<evidence type="ECO:0000313" key="2">
    <source>
        <dbReference type="Proteomes" id="UP000535182"/>
    </source>
</evidence>
<proteinExistence type="predicted"/>
<dbReference type="EMBL" id="JACHEB010000012">
    <property type="protein sequence ID" value="MBB5330930.1"/>
    <property type="molecule type" value="Genomic_DNA"/>
</dbReference>
<comment type="caution">
    <text evidence="1">The sequence shown here is derived from an EMBL/GenBank/DDBJ whole genome shotgun (WGS) entry which is preliminary data.</text>
</comment>
<protein>
    <submittedName>
        <fullName evidence="1">Uncharacterized protein</fullName>
    </submittedName>
</protein>
<sequence>MGIHLNARFGIRDEIGERVKTEFHSCVAFCSAFERTNIRMLGVAVRSS</sequence>
<evidence type="ECO:0000313" key="1">
    <source>
        <dbReference type="EMBL" id="MBB5330930.1"/>
    </source>
</evidence>
<name>A0A9X0QIN8_9BACT</name>
<accession>A0A9X0QIN8</accession>
<dbReference type="AlphaFoldDB" id="A0A9X0QIN8"/>
<gene>
    <name evidence="1" type="ORF">HDF14_004567</name>
</gene>